<feature type="region of interest" description="Disordered" evidence="1">
    <location>
        <begin position="53"/>
        <end position="74"/>
    </location>
</feature>
<feature type="non-terminal residue" evidence="2">
    <location>
        <position position="1"/>
    </location>
</feature>
<evidence type="ECO:0000313" key="2">
    <source>
        <dbReference type="EMBL" id="PKI47530.1"/>
    </source>
</evidence>
<sequence length="127" mass="14662">VSNGTTRFNKQGRWFFGETLMEDESPSRPKNCSSVHRPNSIIIASQSPLPRRRLPVDRWNSSPEMNPLQRRPPERVFNSVDEDDLRVFEGFDDNELECFPSPSFPNLKLNIRELIKSSSGAVFRKLN</sequence>
<dbReference type="AlphaFoldDB" id="A0A2I0IV39"/>
<reference evidence="2 3" key="1">
    <citation type="submission" date="2017-11" db="EMBL/GenBank/DDBJ databases">
        <title>De-novo sequencing of pomegranate (Punica granatum L.) genome.</title>
        <authorList>
            <person name="Akparov Z."/>
            <person name="Amiraslanov A."/>
            <person name="Hajiyeva S."/>
            <person name="Abbasov M."/>
            <person name="Kaur K."/>
            <person name="Hamwieh A."/>
            <person name="Solovyev V."/>
            <person name="Salamov A."/>
            <person name="Braich B."/>
            <person name="Kosarev P."/>
            <person name="Mahmoud A."/>
            <person name="Hajiyev E."/>
            <person name="Babayeva S."/>
            <person name="Izzatullayeva V."/>
            <person name="Mammadov A."/>
            <person name="Mammadov A."/>
            <person name="Sharifova S."/>
            <person name="Ojaghi J."/>
            <person name="Eynullazada K."/>
            <person name="Bayramov B."/>
            <person name="Abdulazimova A."/>
            <person name="Shahmuradov I."/>
        </authorList>
    </citation>
    <scope>NUCLEOTIDE SEQUENCE [LARGE SCALE GENOMIC DNA]</scope>
    <source>
        <strain evidence="3">cv. AG2017</strain>
        <tissue evidence="2">Leaf</tissue>
    </source>
</reference>
<dbReference type="EMBL" id="PGOL01002496">
    <property type="protein sequence ID" value="PKI47530.1"/>
    <property type="molecule type" value="Genomic_DNA"/>
</dbReference>
<dbReference type="Proteomes" id="UP000233551">
    <property type="component" value="Unassembled WGS sequence"/>
</dbReference>
<proteinExistence type="predicted"/>
<evidence type="ECO:0000313" key="3">
    <source>
        <dbReference type="Proteomes" id="UP000233551"/>
    </source>
</evidence>
<organism evidence="2 3">
    <name type="scientific">Punica granatum</name>
    <name type="common">Pomegranate</name>
    <dbReference type="NCBI Taxonomy" id="22663"/>
    <lineage>
        <taxon>Eukaryota</taxon>
        <taxon>Viridiplantae</taxon>
        <taxon>Streptophyta</taxon>
        <taxon>Embryophyta</taxon>
        <taxon>Tracheophyta</taxon>
        <taxon>Spermatophyta</taxon>
        <taxon>Magnoliopsida</taxon>
        <taxon>eudicotyledons</taxon>
        <taxon>Gunneridae</taxon>
        <taxon>Pentapetalae</taxon>
        <taxon>rosids</taxon>
        <taxon>malvids</taxon>
        <taxon>Myrtales</taxon>
        <taxon>Lythraceae</taxon>
        <taxon>Punica</taxon>
    </lineage>
</organism>
<comment type="caution">
    <text evidence="2">The sequence shown here is derived from an EMBL/GenBank/DDBJ whole genome shotgun (WGS) entry which is preliminary data.</text>
</comment>
<name>A0A2I0IV39_PUNGR</name>
<gene>
    <name evidence="2" type="ORF">CRG98_032120</name>
</gene>
<protein>
    <submittedName>
        <fullName evidence="2">Uncharacterized protein</fullName>
    </submittedName>
</protein>
<evidence type="ECO:0000256" key="1">
    <source>
        <dbReference type="SAM" id="MobiDB-lite"/>
    </source>
</evidence>
<keyword evidence="3" id="KW-1185">Reference proteome</keyword>
<accession>A0A2I0IV39</accession>